<feature type="compositionally biased region" description="Basic and acidic residues" evidence="2">
    <location>
        <begin position="1143"/>
        <end position="1154"/>
    </location>
</feature>
<evidence type="ECO:0000313" key="6">
    <source>
        <dbReference type="EMBL" id="ETW45849.1"/>
    </source>
</evidence>
<feature type="compositionally biased region" description="Low complexity" evidence="2">
    <location>
        <begin position="1126"/>
        <end position="1139"/>
    </location>
</feature>
<dbReference type="Gene3D" id="1.20.1310.20">
    <property type="entry name" value="Duffy-antigen binding domain"/>
    <property type="match status" value="2"/>
</dbReference>
<feature type="domain" description="Duffy-antigen binding" evidence="4">
    <location>
        <begin position="243"/>
        <end position="400"/>
    </location>
</feature>
<feature type="compositionally biased region" description="Polar residues" evidence="2">
    <location>
        <begin position="1912"/>
        <end position="1921"/>
    </location>
</feature>
<dbReference type="Gene3D" id="1.10.1740.170">
    <property type="entry name" value="Erythrocyte binding antigen 175 region VI"/>
    <property type="match status" value="1"/>
</dbReference>
<evidence type="ECO:0000259" key="4">
    <source>
        <dbReference type="Pfam" id="PF05424"/>
    </source>
</evidence>
<feature type="region of interest" description="Disordered" evidence="2">
    <location>
        <begin position="1310"/>
        <end position="1652"/>
    </location>
</feature>
<feature type="compositionally biased region" description="Low complexity" evidence="2">
    <location>
        <begin position="1014"/>
        <end position="1023"/>
    </location>
</feature>
<feature type="signal peptide" evidence="3">
    <location>
        <begin position="1"/>
        <end position="21"/>
    </location>
</feature>
<reference evidence="6 7" key="2">
    <citation type="submission" date="2013-02" db="EMBL/GenBank/DDBJ databases">
        <title>The Genome Sequence of Plasmodium falciparum MaliPS096_E11.</title>
        <authorList>
            <consortium name="The Broad Institute Genome Sequencing Platform"/>
            <consortium name="The Broad Institute Genome Sequencing Center for Infectious Disease"/>
            <person name="Neafsey D."/>
            <person name="Cheeseman I."/>
            <person name="Volkman S."/>
            <person name="Adams J."/>
            <person name="Walker B."/>
            <person name="Young S.K."/>
            <person name="Zeng Q."/>
            <person name="Gargeya S."/>
            <person name="Fitzgerald M."/>
            <person name="Haas B."/>
            <person name="Abouelleil A."/>
            <person name="Alvarado L."/>
            <person name="Arachchi H.M."/>
            <person name="Berlin A.M."/>
            <person name="Chapman S.B."/>
            <person name="Dewar J."/>
            <person name="Goldberg J."/>
            <person name="Griggs A."/>
            <person name="Gujja S."/>
            <person name="Hansen M."/>
            <person name="Howarth C."/>
            <person name="Imamovic A."/>
            <person name="Larimer J."/>
            <person name="McCowan C."/>
            <person name="Murphy C."/>
            <person name="Neiman D."/>
            <person name="Pearson M."/>
            <person name="Priest M."/>
            <person name="Roberts A."/>
            <person name="Saif S."/>
            <person name="Shea T."/>
            <person name="Sisk P."/>
            <person name="Sykes S."/>
            <person name="Wortman J."/>
            <person name="Nusbaum C."/>
            <person name="Birren B."/>
        </authorList>
    </citation>
    <scope>NUCLEOTIDE SEQUENCE [LARGE SCALE GENOMIC DNA]</scope>
    <source>
        <strain evidence="6 7">MaliPS096_E11</strain>
    </source>
</reference>
<feature type="compositionally biased region" description="Polar residues" evidence="2">
    <location>
        <begin position="1856"/>
        <end position="1865"/>
    </location>
</feature>
<feature type="compositionally biased region" description="Basic and acidic residues" evidence="2">
    <location>
        <begin position="985"/>
        <end position="1013"/>
    </location>
</feature>
<name>A0A024WFM7_PLAFA</name>
<dbReference type="GO" id="GO:0046789">
    <property type="term" value="F:host cell surface receptor binding"/>
    <property type="evidence" value="ECO:0007669"/>
    <property type="project" value="InterPro"/>
</dbReference>
<feature type="compositionally biased region" description="Basic and acidic residues" evidence="2">
    <location>
        <begin position="1053"/>
        <end position="1106"/>
    </location>
</feature>
<feature type="compositionally biased region" description="Low complexity" evidence="2">
    <location>
        <begin position="1359"/>
        <end position="1374"/>
    </location>
</feature>
<dbReference type="GO" id="GO:0016020">
    <property type="term" value="C:membrane"/>
    <property type="evidence" value="ECO:0007669"/>
    <property type="project" value="InterPro"/>
</dbReference>
<feature type="compositionally biased region" description="Basic and acidic residues" evidence="2">
    <location>
        <begin position="1417"/>
        <end position="1436"/>
    </location>
</feature>
<evidence type="ECO:0000256" key="2">
    <source>
        <dbReference type="SAM" id="MobiDB-lite"/>
    </source>
</evidence>
<feature type="region of interest" description="Disordered" evidence="2">
    <location>
        <begin position="1688"/>
        <end position="1734"/>
    </location>
</feature>
<feature type="compositionally biased region" description="Basic and acidic residues" evidence="2">
    <location>
        <begin position="1605"/>
        <end position="1617"/>
    </location>
</feature>
<dbReference type="EMBL" id="KI925928">
    <property type="protein sequence ID" value="ETW45849.1"/>
    <property type="molecule type" value="Genomic_DNA"/>
</dbReference>
<dbReference type="Gene3D" id="1.20.58.830">
    <property type="match status" value="2"/>
</dbReference>
<feature type="compositionally biased region" description="Basic and acidic residues" evidence="2">
    <location>
        <begin position="1445"/>
        <end position="1462"/>
    </location>
</feature>
<dbReference type="Pfam" id="PF11556">
    <property type="entry name" value="EBA-175_VI"/>
    <property type="match status" value="1"/>
</dbReference>
<feature type="compositionally biased region" description="Polar residues" evidence="2">
    <location>
        <begin position="1587"/>
        <end position="1604"/>
    </location>
</feature>
<feature type="compositionally biased region" description="Basic and acidic residues" evidence="2">
    <location>
        <begin position="1276"/>
        <end position="1297"/>
    </location>
</feature>
<dbReference type="SUPFAM" id="SSF140924">
    <property type="entry name" value="Duffy binding domain-like"/>
    <property type="match status" value="2"/>
</dbReference>
<dbReference type="InterPro" id="IPR021620">
    <property type="entry name" value="EBA-175_C"/>
</dbReference>
<feature type="compositionally biased region" description="Basic and acidic residues" evidence="2">
    <location>
        <begin position="1192"/>
        <end position="1202"/>
    </location>
</feature>
<feature type="compositionally biased region" description="Basic and acidic residues" evidence="2">
    <location>
        <begin position="1333"/>
        <end position="1357"/>
    </location>
</feature>
<feature type="region of interest" description="Disordered" evidence="2">
    <location>
        <begin position="1754"/>
        <end position="1890"/>
    </location>
</feature>
<dbReference type="Proteomes" id="UP000030699">
    <property type="component" value="Unassembled WGS sequence"/>
</dbReference>
<dbReference type="InterPro" id="IPR042202">
    <property type="entry name" value="Duffy-ag-bd_sf"/>
</dbReference>
<feature type="compositionally biased region" description="Basic and acidic residues" evidence="2">
    <location>
        <begin position="912"/>
        <end position="939"/>
    </location>
</feature>
<protein>
    <submittedName>
        <fullName evidence="6">Uncharacterized protein</fullName>
    </submittedName>
</protein>
<feature type="compositionally biased region" description="Basic and acidic residues" evidence="2">
    <location>
        <begin position="2402"/>
        <end position="2426"/>
    </location>
</feature>
<feature type="compositionally biased region" description="Polar residues" evidence="2">
    <location>
        <begin position="1024"/>
        <end position="1052"/>
    </location>
</feature>
<feature type="compositionally biased region" description="Polar residues" evidence="2">
    <location>
        <begin position="1375"/>
        <end position="1384"/>
    </location>
</feature>
<feature type="region of interest" description="Disordered" evidence="2">
    <location>
        <begin position="844"/>
        <end position="1297"/>
    </location>
</feature>
<evidence type="ECO:0000313" key="7">
    <source>
        <dbReference type="Proteomes" id="UP000030699"/>
    </source>
</evidence>
<dbReference type="InterPro" id="IPR008602">
    <property type="entry name" value="Duffy-antigen-binding"/>
</dbReference>
<dbReference type="Pfam" id="PF05424">
    <property type="entry name" value="Duffy_binding"/>
    <property type="match status" value="2"/>
</dbReference>
<keyword evidence="1" id="KW-0175">Coiled coil</keyword>
<evidence type="ECO:0000256" key="1">
    <source>
        <dbReference type="SAM" id="Coils"/>
    </source>
</evidence>
<feature type="coiled-coil region" evidence="1">
    <location>
        <begin position="1977"/>
        <end position="2024"/>
    </location>
</feature>
<feature type="compositionally biased region" description="Basic and acidic residues" evidence="2">
    <location>
        <begin position="1162"/>
        <end position="1186"/>
    </location>
</feature>
<feature type="domain" description="Duffy-antigen binding" evidence="4">
    <location>
        <begin position="565"/>
        <end position="710"/>
    </location>
</feature>
<feature type="compositionally biased region" description="Basic and acidic residues" evidence="2">
    <location>
        <begin position="1761"/>
        <end position="1771"/>
    </location>
</feature>
<feature type="compositionally biased region" description="Basic and acidic residues" evidence="2">
    <location>
        <begin position="1695"/>
        <end position="1722"/>
    </location>
</feature>
<organism evidence="6 7">
    <name type="scientific">Plasmodium falciparum MaliPS096_E11</name>
    <dbReference type="NCBI Taxonomy" id="1036727"/>
    <lineage>
        <taxon>Eukaryota</taxon>
        <taxon>Sar</taxon>
        <taxon>Alveolata</taxon>
        <taxon>Apicomplexa</taxon>
        <taxon>Aconoidasida</taxon>
        <taxon>Haemosporida</taxon>
        <taxon>Plasmodiidae</taxon>
        <taxon>Plasmodium</taxon>
        <taxon>Plasmodium (Laverania)</taxon>
    </lineage>
</organism>
<feature type="compositionally biased region" description="Basic and acidic residues" evidence="2">
    <location>
        <begin position="1385"/>
        <end position="1406"/>
    </location>
</feature>
<proteinExistence type="predicted"/>
<feature type="region of interest" description="Disordered" evidence="2">
    <location>
        <begin position="1904"/>
        <end position="1966"/>
    </location>
</feature>
<feature type="compositionally biased region" description="Basic and acidic residues" evidence="2">
    <location>
        <begin position="1868"/>
        <end position="1890"/>
    </location>
</feature>
<feature type="compositionally biased region" description="Basic and acidic residues" evidence="2">
    <location>
        <begin position="872"/>
        <end position="905"/>
    </location>
</feature>
<reference evidence="6 7" key="1">
    <citation type="submission" date="2013-02" db="EMBL/GenBank/DDBJ databases">
        <title>The Genome Annotation of Plasmodium falciparum MaliPS096_E11.</title>
        <authorList>
            <consortium name="The Broad Institute Genome Sequencing Platform"/>
            <consortium name="The Broad Institute Genome Sequencing Center for Infectious Disease"/>
            <person name="Neafsey D."/>
            <person name="Hoffman S."/>
            <person name="Volkman S."/>
            <person name="Rosenthal P."/>
            <person name="Walker B."/>
            <person name="Young S.K."/>
            <person name="Zeng Q."/>
            <person name="Gargeya S."/>
            <person name="Fitzgerald M."/>
            <person name="Haas B."/>
            <person name="Abouelleil A."/>
            <person name="Allen A.W."/>
            <person name="Alvarado L."/>
            <person name="Arachchi H.M."/>
            <person name="Berlin A.M."/>
            <person name="Chapman S.B."/>
            <person name="Gainer-Dewar J."/>
            <person name="Goldberg J."/>
            <person name="Griggs A."/>
            <person name="Gujja S."/>
            <person name="Hansen M."/>
            <person name="Howarth C."/>
            <person name="Imamovic A."/>
            <person name="Ireland A."/>
            <person name="Larimer J."/>
            <person name="McCowan C."/>
            <person name="Murphy C."/>
            <person name="Pearson M."/>
            <person name="Poon T.W."/>
            <person name="Priest M."/>
            <person name="Roberts A."/>
            <person name="Saif S."/>
            <person name="Shea T."/>
            <person name="Sisk P."/>
            <person name="Sykes S."/>
            <person name="Wortman J."/>
            <person name="Nusbaum C."/>
            <person name="Birren B."/>
        </authorList>
    </citation>
    <scope>NUCLEOTIDE SEQUENCE [LARGE SCALE GENOMIC DNA]</scope>
    <source>
        <strain evidence="6 7">MaliPS096_E11</strain>
    </source>
</reference>
<evidence type="ECO:0000256" key="3">
    <source>
        <dbReference type="SAM" id="SignalP"/>
    </source>
</evidence>
<accession>A0A024WFM7</accession>
<feature type="region of interest" description="Disordered" evidence="2">
    <location>
        <begin position="2402"/>
        <end position="2434"/>
    </location>
</feature>
<feature type="compositionally biased region" description="Polar residues" evidence="2">
    <location>
        <begin position="1516"/>
        <end position="1528"/>
    </location>
</feature>
<feature type="compositionally biased region" description="Basic and acidic residues" evidence="2">
    <location>
        <begin position="1922"/>
        <end position="1941"/>
    </location>
</feature>
<feature type="compositionally biased region" description="Basic and acidic residues" evidence="2">
    <location>
        <begin position="1116"/>
        <end position="1125"/>
    </location>
</feature>
<dbReference type="OrthoDB" id="377419at2759"/>
<evidence type="ECO:0000259" key="5">
    <source>
        <dbReference type="Pfam" id="PF11556"/>
    </source>
</evidence>
<feature type="chain" id="PRO_5001536996" evidence="3">
    <location>
        <begin position="22"/>
        <end position="2654"/>
    </location>
</feature>
<sequence length="2654" mass="305467">MNVPLNIKFLFFLFCLHCVSSKDQTSEKVKSQKENDSLQVHKKKSGELNNNKSGILRSTYKRIVGYTQKKLEDLFHVNGEYIKKEEDEKEKVDQNKDMLKSGLMIIDQNKDGEELENLIDPIKNIKDSNNLENYYDDNYNNIKFDVGNKSNHLKYMKTRNSDSDERFSNYYFIDNNLFLRDNKEQDENVFLSKSIIRNKDVDISIKDFEKNKFIDTYSLYECGKKIKEMKWICTDNQFKSNNLCAPIRRIQLCIVNIILFSENENEYIYKNDSINNKFKENILKAVKLESNLLVQKHNNEYNSKLCDDIRWSFLDYGDIIIGRDLIYKNNTDYIKEQFKKIFNNEYNNNELNDELNNELNDEKNIKLRKEWWEKYKEDIWEEMTKEHNDKFIEKCKYFAKDEPQIVRWIEEWSKQFLDEKNYMLFTLRNTYNEMNIIHENNCKQYNKWVQNRKKEWTFLSNEFNKIFPERNVQIHISNIFKEYKENNVDIIFGTLNYEYNNFCKEKPELVSAAKYNLKAPNAKSPRIYKSKEHEESSVFGCKTKISKVKKKWNCYSNNKVTKPEGVCGPPRRQQLCLGYIFLIRDGNEEGLKDHINKAANYEAMHLKEKYENAGGDKICNAILGSYADIGDIVRGLDVWRDINTNKLSENFQKIFMGGGNSRKKQNDNNERNKWWEKQRNLIWSSMVKHIPKGKTCKRHNNFEKIPQFLRWLKEWGDEFCEEMGTEVKQLEKICENKNCSEKKCKNACSSYEKWIKERKNEYNLQSKKFDSDKKLNKKNNLYNKFEDSKAYLRSESKQCSNIEFNDETFTFPNKYKEACMVCENPSSSKALKPIKTNVFPIEESKKSELSSLTDKSKNTPNSSGGGNYGDRQISKRDDVHHDGPKEVKSGEKEVPKIDAAVKTENEFTSNRNDIEGKEKSKGDHSSPVHSKDIKNEEPQRVVSENLPKIEEKMESSDSIPITHIEAEKGQSSNSSDNDPAVVSGRESKDVNLHTSERIKENEEGVIKTDDSSKSIEISKIPSDQNNHSDLSQNANEDSNQGNKETINPPSTEKNLKEIHYKTSDSDDHGSKIKSEIEPKELTEESPLTDKKTESAAIGDKNHESVKSADIFQSEIHNSDNRDRIVSESVVQDSSGSSMSTESIRTDNKDFKTSEDIAPSINGHEKIGSSADDRGSEDKSIIDKDSENFENNKSSHSDIKQSDNEGSTDYESLTEESPKGDLESVSPSSIDMDLKPNKSSPVTSFDHVDSPNISELQSAKKEKISVSPPNVSVTYDEGDKRQGISDDSSIHHEIDPEKNLHYESFISEGGLEEGDIEKEKGKEDGSLIPISPEKINDFGKRENIVDPSVSERVDDNRSDISNVVSEEQESSIISSRNGTEGINNSEELKSEEHTSVDVNNRDEHNKQENLVSSSTQQESEREKREKKENADSSHESELSSISEVGETIRRNDAEASENDKGEDILQSEEQQIVTEKTKLIEPTVNILQPSTPLGESHKEKSEEIDDKDNTGGEVTHTDANTFQYRSSESVEVITNKPDEMEMTTKPPSQYIEKEIGEIDSTKNQDNDEQSNSIIPLINKNNEEDGVSIPSTRNVMESGSFVSRNEQIIEEKDDKHITDDTTINPSENGLKGYGEMPNDSIKSVTITESPLRDVEQMIEPIDGKGNEKNNIIGEPQESTTEIRKQMDGPISNVNIPEELHPVAEGSKLEEAKERSMDDADKGTITEDITVVEDPNGIGEHQNLKEVHEQASELNTYNSLDGRTNVEVKERLDENPGSIPNDRITTEHIELDKEKEIHEPNELDAHNGEQEEMIRNEISDNRMDEQISRDNETRQLNQDHESDSKDEIIDKREMENLEENPNSSSDSLENPEGKEKGKIEHTHSSEELDSVRDETYKYKGIENQITETEIESVEQQDTNIPGNSKETEVDNSRADMEEEKDVKIKQIITEESEEELEISKDTTTSHSEKPNIEEQSVNIVDSKNEINVQIEKNVQNEQNEGDPIILLEEQNKNIAILENQKNEYNNPSQLSHKERTLLEVDDLEGSMDTDCLTSELNKNKCDSIQIIPEASNTDNKLNKDITENKDDFSEIEKSVGEIHENGKDLLNKESAESDDVPVQNKIEHDSENAGVIDQYEYRTDYEENEKVNFVGLPGKPEEERSDVTRGSVPGSVDAFEKKLHEPLDSNEKNKEELNVSKEIEYPVGLDILGIDSESSDSVTIYKKPTDTFVENVHVLSRDIKSLFENEKTVGLNEQKKETEKNIAGGMIDVLNNKNIDDDQSVRLSTSLYHKGLDDDQSGRLSTALYDKGLDDDQHYLHDNSYNNNINNIKNEVQCKENCGRNENVSSFVDTTTLRDVKQNKEHTEETKLIENTKIDNTEVDDGVDITSDNRSSFISVDNYDEKKKETIINEKKNDPKPSRKEEKDVKHDDSENDNNNLSSNIKIKERIENIYNYIKKLFNLTDINNYTEKKDMPRYNLNNFINTKSYTLFENSKESEYHGNELLQSENIPEHHNKSNNIKVSSNLDNNYYRYVNKILEDIINLSKKKKKSINDTSFEYCESILRHSISSSSIYKDELKYLCFSILYYCLIYFDNTSEYYNCITNEFNNTLYIMFQTDMTNISYFNGKWILISEKDTLANNDVDFMIKKNNDNYRSGNN</sequence>
<gene>
    <name evidence="6" type="ORF">PFMALIP_06095</name>
</gene>
<feature type="compositionally biased region" description="Basic and acidic residues" evidence="2">
    <location>
        <begin position="1550"/>
        <end position="1564"/>
    </location>
</feature>
<feature type="compositionally biased region" description="Basic and acidic residues" evidence="2">
    <location>
        <begin position="1781"/>
        <end position="1852"/>
    </location>
</feature>
<dbReference type="InterPro" id="IPR043057">
    <property type="entry name" value="EBA-175_C_sf"/>
</dbReference>
<feature type="domain" description="Erythrocyte binding antigen 175 C-terminal" evidence="5">
    <location>
        <begin position="2532"/>
        <end position="2610"/>
    </location>
</feature>
<keyword evidence="3" id="KW-0732">Signal</keyword>